<gene>
    <name evidence="8" type="primary">treC</name>
    <name evidence="8" type="ORF">EGK68_05470</name>
</gene>
<dbReference type="SUPFAM" id="SSF51445">
    <property type="entry name" value="(Trans)glycosidases"/>
    <property type="match status" value="1"/>
</dbReference>
<evidence type="ECO:0000313" key="8">
    <source>
        <dbReference type="EMBL" id="RSB32866.1"/>
    </source>
</evidence>
<keyword evidence="3" id="KW-0963">Cytoplasm</keyword>
<dbReference type="SMART" id="SM00642">
    <property type="entry name" value="Aamy"/>
    <property type="match status" value="1"/>
</dbReference>
<evidence type="ECO:0000256" key="4">
    <source>
        <dbReference type="ARBA" id="ARBA00022801"/>
    </source>
</evidence>
<keyword evidence="5 8" id="KW-0326">Glycosidase</keyword>
<organism evidence="8 9">
    <name type="scientific">Enterobacter cloacae</name>
    <dbReference type="NCBI Taxonomy" id="550"/>
    <lineage>
        <taxon>Bacteria</taxon>
        <taxon>Pseudomonadati</taxon>
        <taxon>Pseudomonadota</taxon>
        <taxon>Gammaproteobacteria</taxon>
        <taxon>Enterobacterales</taxon>
        <taxon>Enterobacteriaceae</taxon>
        <taxon>Enterobacter</taxon>
        <taxon>Enterobacter cloacae complex</taxon>
    </lineage>
</organism>
<dbReference type="PANTHER" id="PTHR10357">
    <property type="entry name" value="ALPHA-AMYLASE FAMILY MEMBER"/>
    <property type="match status" value="1"/>
</dbReference>
<dbReference type="EMBL" id="RHWT01000004">
    <property type="protein sequence ID" value="RSB32866.1"/>
    <property type="molecule type" value="Genomic_DNA"/>
</dbReference>
<dbReference type="PANTHER" id="PTHR10357:SF179">
    <property type="entry name" value="NEUTRAL AND BASIC AMINO ACID TRANSPORT PROTEIN RBAT"/>
    <property type="match status" value="1"/>
</dbReference>
<dbReference type="InterPro" id="IPR045857">
    <property type="entry name" value="O16G_dom_2"/>
</dbReference>
<dbReference type="CDD" id="cd11333">
    <property type="entry name" value="AmyAc_SI_OligoGlu_DGase"/>
    <property type="match status" value="1"/>
</dbReference>
<comment type="similarity">
    <text evidence="2">Belongs to the glycosyl hydrolase 13 family.</text>
</comment>
<dbReference type="GO" id="GO:0005737">
    <property type="term" value="C:cytoplasm"/>
    <property type="evidence" value="ECO:0007669"/>
    <property type="project" value="UniProtKB-SubCell"/>
</dbReference>
<keyword evidence="4 8" id="KW-0378">Hydrolase</keyword>
<evidence type="ECO:0000259" key="7">
    <source>
        <dbReference type="SMART" id="SM00642"/>
    </source>
</evidence>
<dbReference type="RefSeq" id="WP_125364784.1">
    <property type="nucleotide sequence ID" value="NZ_RHWT01000004.1"/>
</dbReference>
<comment type="caution">
    <text evidence="8">The sequence shown here is derived from an EMBL/GenBank/DDBJ whole genome shotgun (WGS) entry which is preliminary data.</text>
</comment>
<dbReference type="InterPro" id="IPR012769">
    <property type="entry name" value="Trehalose_TreC"/>
</dbReference>
<dbReference type="Gene3D" id="3.20.20.80">
    <property type="entry name" value="Glycosidases"/>
    <property type="match status" value="1"/>
</dbReference>
<name>A0A3R9A5Y1_ENTCL</name>
<dbReference type="Pfam" id="PF00128">
    <property type="entry name" value="Alpha-amylase"/>
    <property type="match status" value="1"/>
</dbReference>
<dbReference type="Gene3D" id="3.90.400.10">
    <property type="entry name" value="Oligo-1,6-glucosidase, Domain 2"/>
    <property type="match status" value="1"/>
</dbReference>
<evidence type="ECO:0000256" key="2">
    <source>
        <dbReference type="ARBA" id="ARBA00008061"/>
    </source>
</evidence>
<accession>A0A3R9A5Y1</accession>
<dbReference type="GO" id="GO:0004556">
    <property type="term" value="F:alpha-amylase activity"/>
    <property type="evidence" value="ECO:0007669"/>
    <property type="project" value="TreeGrafter"/>
</dbReference>
<dbReference type="EC" id="3.2.1.93" evidence="6"/>
<proteinExistence type="inferred from homology"/>
<feature type="domain" description="Glycosyl hydrolase family 13 catalytic" evidence="7">
    <location>
        <begin position="15"/>
        <end position="414"/>
    </location>
</feature>
<reference evidence="8 9" key="1">
    <citation type="submission" date="2018-10" db="EMBL/GenBank/DDBJ databases">
        <title>Transmission dynamics of multidrug resistant bacteria on intensive care unit surfaces.</title>
        <authorList>
            <person name="D'Souza A.W."/>
            <person name="Potter R.F."/>
            <person name="Wallace M."/>
            <person name="Shupe A."/>
            <person name="Patel S."/>
            <person name="Sun S."/>
            <person name="Gul D."/>
            <person name="Kwon J.H."/>
            <person name="Andleeb S."/>
            <person name="Burnham C.-A.D."/>
            <person name="Dantas G."/>
        </authorList>
    </citation>
    <scope>NUCLEOTIDE SEQUENCE [LARGE SCALE GENOMIC DNA]</scope>
    <source>
        <strain evidence="8 9">EC_073</strain>
    </source>
</reference>
<comment type="subcellular location">
    <subcellularLocation>
        <location evidence="1">Cytoplasm</location>
    </subcellularLocation>
</comment>
<dbReference type="NCBIfam" id="TIGR02403">
    <property type="entry name" value="trehalose_treC"/>
    <property type="match status" value="1"/>
</dbReference>
<dbReference type="Gene3D" id="2.60.40.1180">
    <property type="entry name" value="Golgi alpha-mannosidase II"/>
    <property type="match status" value="1"/>
</dbReference>
<dbReference type="InterPro" id="IPR006047">
    <property type="entry name" value="GH13_cat_dom"/>
</dbReference>
<evidence type="ECO:0000256" key="3">
    <source>
        <dbReference type="ARBA" id="ARBA00022490"/>
    </source>
</evidence>
<sequence>MNTLPHWWQNGVIYQIYPKSFQDTTGSGTGDLRGVTQRLDYLKTLGIDAIWLTPFYISPQVDNGYDVANYTAIDPAYGTLDDFDELVARAHERGIRIVLDMVFNHTSTQHAWFRESLNKASPYRQFYIWRDGTPEQLPNNWRSKFGGNAWRWHAESEQYYLHLFAPEQADLNWENPAVRAELKKVCEFWADRGVDGLRLDVINLISKDQAFPNDDTGDGRRFYTDGPRIHEYLQEMSRDVFTPRNLMTVGEMSSTSLENCQQYASLDGRELSMTFNFHHLKVDYPGGEKWTLAKPDFVALKTLFSHWQQGMHNKAWNALFWCNHDQPRIVSRFGDEGEHRVPAAKMLGMVLHGMQGTPYIYQGEELGMTNPHFSRITDYRDVESLNMFAELRANGRDPNELLAILASKSRDNGRTPMQWDASHNAGFTEGEPWIGVCDNYETVNARAALDDPDSVFYSYQSLIRLRKTLPVLTWGDYQDLLPEHPSLWCYRRQWQGQTLVVVANLSHQSHEWESVVLSGEWQAVMRNYPAPHPTTLRPFEAVWWLQA</sequence>
<evidence type="ECO:0000256" key="1">
    <source>
        <dbReference type="ARBA" id="ARBA00004496"/>
    </source>
</evidence>
<dbReference type="NCBIfam" id="NF008183">
    <property type="entry name" value="PRK10933.1"/>
    <property type="match status" value="1"/>
</dbReference>
<evidence type="ECO:0000256" key="6">
    <source>
        <dbReference type="NCBIfam" id="TIGR02403"/>
    </source>
</evidence>
<dbReference type="GO" id="GO:0008788">
    <property type="term" value="F:alpha,alpha-phosphotrehalase activity"/>
    <property type="evidence" value="ECO:0007669"/>
    <property type="project" value="UniProtKB-UniRule"/>
</dbReference>
<protein>
    <recommendedName>
        <fullName evidence="6">Alpha,alpha-phosphotrehalase</fullName>
        <ecNumber evidence="6">3.2.1.93</ecNumber>
    </recommendedName>
</protein>
<dbReference type="FunFam" id="2.60.40.1180:FF:000007">
    <property type="entry name" value="Sucrose isomerase"/>
    <property type="match status" value="1"/>
</dbReference>
<dbReference type="GO" id="GO:0005993">
    <property type="term" value="P:trehalose catabolic process"/>
    <property type="evidence" value="ECO:0007669"/>
    <property type="project" value="InterPro"/>
</dbReference>
<dbReference type="Proteomes" id="UP000275321">
    <property type="component" value="Unassembled WGS sequence"/>
</dbReference>
<evidence type="ECO:0000256" key="5">
    <source>
        <dbReference type="ARBA" id="ARBA00023295"/>
    </source>
</evidence>
<dbReference type="InterPro" id="IPR017853">
    <property type="entry name" value="GH"/>
</dbReference>
<dbReference type="FunFam" id="3.20.20.80:FF:000014">
    <property type="entry name" value="Alpha,alpha-phosphotrehalase"/>
    <property type="match status" value="1"/>
</dbReference>
<dbReference type="InterPro" id="IPR013780">
    <property type="entry name" value="Glyco_hydro_b"/>
</dbReference>
<evidence type="ECO:0000313" key="9">
    <source>
        <dbReference type="Proteomes" id="UP000275321"/>
    </source>
</evidence>
<dbReference type="FunFam" id="3.90.400.10:FF:000002">
    <property type="entry name" value="Sucrose isomerase"/>
    <property type="match status" value="1"/>
</dbReference>
<dbReference type="SUPFAM" id="SSF51011">
    <property type="entry name" value="Glycosyl hydrolase domain"/>
    <property type="match status" value="1"/>
</dbReference>
<dbReference type="AlphaFoldDB" id="A0A3R9A5Y1"/>